<dbReference type="AlphaFoldDB" id="A0AAW1LSB8"/>
<gene>
    <name evidence="2" type="ORF">QE152_g10171</name>
</gene>
<protein>
    <submittedName>
        <fullName evidence="2">Uncharacterized protein</fullName>
    </submittedName>
</protein>
<name>A0AAW1LSB8_POPJA</name>
<evidence type="ECO:0000313" key="3">
    <source>
        <dbReference type="Proteomes" id="UP001458880"/>
    </source>
</evidence>
<evidence type="ECO:0000313" key="2">
    <source>
        <dbReference type="EMBL" id="KAK9738090.1"/>
    </source>
</evidence>
<comment type="caution">
    <text evidence="2">The sequence shown here is derived from an EMBL/GenBank/DDBJ whole genome shotgun (WGS) entry which is preliminary data.</text>
</comment>
<sequence length="105" mass="10893">MDTPVGVNIGLSGFKETVAPVNIGLSGFKETVAPAELDRSLDTRPIAFPVDGYPFATVLRLRVLQIVCGITFLIMGTVGFIEEKGHLNLGLGIPAGAATILAAGL</sequence>
<dbReference type="EMBL" id="JASPKY010000091">
    <property type="protein sequence ID" value="KAK9738090.1"/>
    <property type="molecule type" value="Genomic_DNA"/>
</dbReference>
<accession>A0AAW1LSB8</accession>
<organism evidence="2 3">
    <name type="scientific">Popillia japonica</name>
    <name type="common">Japanese beetle</name>
    <dbReference type="NCBI Taxonomy" id="7064"/>
    <lineage>
        <taxon>Eukaryota</taxon>
        <taxon>Metazoa</taxon>
        <taxon>Ecdysozoa</taxon>
        <taxon>Arthropoda</taxon>
        <taxon>Hexapoda</taxon>
        <taxon>Insecta</taxon>
        <taxon>Pterygota</taxon>
        <taxon>Neoptera</taxon>
        <taxon>Endopterygota</taxon>
        <taxon>Coleoptera</taxon>
        <taxon>Polyphaga</taxon>
        <taxon>Scarabaeiformia</taxon>
        <taxon>Scarabaeidae</taxon>
        <taxon>Rutelinae</taxon>
        <taxon>Popillia</taxon>
    </lineage>
</organism>
<feature type="transmembrane region" description="Helical" evidence="1">
    <location>
        <begin position="87"/>
        <end position="104"/>
    </location>
</feature>
<dbReference type="Proteomes" id="UP001458880">
    <property type="component" value="Unassembled WGS sequence"/>
</dbReference>
<proteinExistence type="predicted"/>
<evidence type="ECO:0000256" key="1">
    <source>
        <dbReference type="SAM" id="Phobius"/>
    </source>
</evidence>
<keyword evidence="1" id="KW-1133">Transmembrane helix</keyword>
<feature type="transmembrane region" description="Helical" evidence="1">
    <location>
        <begin position="63"/>
        <end position="81"/>
    </location>
</feature>
<keyword evidence="3" id="KW-1185">Reference proteome</keyword>
<keyword evidence="1" id="KW-0472">Membrane</keyword>
<reference evidence="2 3" key="1">
    <citation type="journal article" date="2024" name="BMC Genomics">
        <title>De novo assembly and annotation of Popillia japonica's genome with initial clues to its potential as an invasive pest.</title>
        <authorList>
            <person name="Cucini C."/>
            <person name="Boschi S."/>
            <person name="Funari R."/>
            <person name="Cardaioli E."/>
            <person name="Iannotti N."/>
            <person name="Marturano G."/>
            <person name="Paoli F."/>
            <person name="Bruttini M."/>
            <person name="Carapelli A."/>
            <person name="Frati F."/>
            <person name="Nardi F."/>
        </authorList>
    </citation>
    <scope>NUCLEOTIDE SEQUENCE [LARGE SCALE GENOMIC DNA]</scope>
    <source>
        <strain evidence="2">DMR45628</strain>
    </source>
</reference>
<keyword evidence="1" id="KW-0812">Transmembrane</keyword>